<evidence type="ECO:0008006" key="4">
    <source>
        <dbReference type="Google" id="ProtNLM"/>
    </source>
</evidence>
<dbReference type="Proteomes" id="UP001055336">
    <property type="component" value="Chromosome"/>
</dbReference>
<evidence type="ECO:0000313" key="3">
    <source>
        <dbReference type="Proteomes" id="UP001055336"/>
    </source>
</evidence>
<dbReference type="EMBL" id="CP092488">
    <property type="protein sequence ID" value="UMB67906.1"/>
    <property type="molecule type" value="Genomic_DNA"/>
</dbReference>
<sequence length="138" mass="14653">MKITSGVAASAMFAGLALVMTAPVSFADPLNGHYIETETYPDGHQDPPSDWYITPCGDGCADIQHLGQAHLVNNQWTLDGKGGVSCEQGGDVHDAINFHYAWDPNTLDGTVQITNNVAACGNPQGYQETNKLHLAPAT</sequence>
<feature type="chain" id="PRO_5045974869" description="Secreted protein" evidence="1">
    <location>
        <begin position="28"/>
        <end position="138"/>
    </location>
</feature>
<reference evidence="2" key="1">
    <citation type="submission" date="2022-08" db="EMBL/GenBank/DDBJ databases">
        <title>Whole genome sequencing of non-tuberculosis mycobacteria type-strains.</title>
        <authorList>
            <person name="Igarashi Y."/>
            <person name="Osugi A."/>
            <person name="Mitarai S."/>
        </authorList>
    </citation>
    <scope>NUCLEOTIDE SEQUENCE</scope>
    <source>
        <strain evidence="2">DSM 45127</strain>
    </source>
</reference>
<dbReference type="RefSeq" id="WP_240258372.1">
    <property type="nucleotide sequence ID" value="NZ_CP092488.2"/>
</dbReference>
<accession>A0ABY3VL81</accession>
<evidence type="ECO:0000256" key="1">
    <source>
        <dbReference type="SAM" id="SignalP"/>
    </source>
</evidence>
<keyword evidence="1" id="KW-0732">Signal</keyword>
<gene>
    <name evidence="2" type="ORF">MKK62_15605</name>
</gene>
<organism evidence="2 3">
    <name type="scientific">Mycobacterium paraterrae</name>
    <dbReference type="NCBI Taxonomy" id="577492"/>
    <lineage>
        <taxon>Bacteria</taxon>
        <taxon>Bacillati</taxon>
        <taxon>Actinomycetota</taxon>
        <taxon>Actinomycetes</taxon>
        <taxon>Mycobacteriales</taxon>
        <taxon>Mycobacteriaceae</taxon>
        <taxon>Mycobacterium</taxon>
    </lineage>
</organism>
<feature type="signal peptide" evidence="1">
    <location>
        <begin position="1"/>
        <end position="27"/>
    </location>
</feature>
<keyword evidence="3" id="KW-1185">Reference proteome</keyword>
<name>A0ABY3VL81_9MYCO</name>
<protein>
    <recommendedName>
        <fullName evidence="4">Secreted protein</fullName>
    </recommendedName>
</protein>
<evidence type="ECO:0000313" key="2">
    <source>
        <dbReference type="EMBL" id="UMB67906.1"/>
    </source>
</evidence>
<proteinExistence type="predicted"/>